<keyword evidence="2" id="KW-1185">Reference proteome</keyword>
<evidence type="ECO:0000313" key="1">
    <source>
        <dbReference type="EMBL" id="GER21688.1"/>
    </source>
</evidence>
<organism evidence="1 2">
    <name type="scientific">Zafaria cholistanensis</name>
    <dbReference type="NCBI Taxonomy" id="1682741"/>
    <lineage>
        <taxon>Bacteria</taxon>
        <taxon>Bacillati</taxon>
        <taxon>Actinomycetota</taxon>
        <taxon>Actinomycetes</taxon>
        <taxon>Micrococcales</taxon>
        <taxon>Micrococcaceae</taxon>
        <taxon>Zafaria</taxon>
    </lineage>
</organism>
<comment type="caution">
    <text evidence="1">The sequence shown here is derived from an EMBL/GenBank/DDBJ whole genome shotgun (WGS) entry which is preliminary data.</text>
</comment>
<proteinExistence type="predicted"/>
<dbReference type="RefSeq" id="WP_149955215.1">
    <property type="nucleotide sequence ID" value="NZ_BKDJ01000001.1"/>
</dbReference>
<gene>
    <name evidence="1" type="ORF">NCCP1664_01850</name>
</gene>
<dbReference type="AlphaFoldDB" id="A0A5A7NPI3"/>
<protein>
    <submittedName>
        <fullName evidence="1">Uncharacterized protein</fullName>
    </submittedName>
</protein>
<name>A0A5A7NPI3_9MICC</name>
<accession>A0A5A7NPI3</accession>
<dbReference type="EMBL" id="BKDJ01000001">
    <property type="protein sequence ID" value="GER21688.1"/>
    <property type="molecule type" value="Genomic_DNA"/>
</dbReference>
<sequence>MTALTNAQPIGPRIYVANMRRVTVEYNPTSEFMKFPGQTYVDGTLYIGSSLDTQLTCIAAGVLGVASNQAIRTGRGSVR</sequence>
<reference evidence="1 2" key="1">
    <citation type="submission" date="2019-09" db="EMBL/GenBank/DDBJ databases">
        <title>Arthrobacter zafarii sp. nov., a moderately thermotolerant and halotolerant actinobacterium isolated from Cholistan desert soil of Pakistan.</title>
        <authorList>
            <person name="Amin A."/>
            <person name="Ahmed I."/>
            <person name="Khalid N."/>
            <person name="Schumann P."/>
            <person name="Busse H.J."/>
            <person name="Khan I.U."/>
            <person name="Li S."/>
            <person name="Li W.J."/>
        </authorList>
    </citation>
    <scope>NUCLEOTIDE SEQUENCE [LARGE SCALE GENOMIC DNA]</scope>
    <source>
        <strain evidence="1 2">NCCP-1664</strain>
    </source>
</reference>
<dbReference type="Proteomes" id="UP000325307">
    <property type="component" value="Unassembled WGS sequence"/>
</dbReference>
<evidence type="ECO:0000313" key="2">
    <source>
        <dbReference type="Proteomes" id="UP000325307"/>
    </source>
</evidence>